<evidence type="ECO:0000313" key="10">
    <source>
        <dbReference type="Proteomes" id="UP000015101"/>
    </source>
</evidence>
<dbReference type="SUPFAM" id="SSF90229">
    <property type="entry name" value="CCCH zinc finger"/>
    <property type="match status" value="2"/>
</dbReference>
<dbReference type="PANTHER" id="PTHR12547">
    <property type="entry name" value="CCCH ZINC FINGER/TIS11-RELATED"/>
    <property type="match status" value="1"/>
</dbReference>
<dbReference type="InterPro" id="IPR045877">
    <property type="entry name" value="ZFP36-like"/>
</dbReference>
<evidence type="ECO:0000256" key="3">
    <source>
        <dbReference type="ARBA" id="ARBA00022771"/>
    </source>
</evidence>
<proteinExistence type="predicted"/>
<feature type="region of interest" description="Disordered" evidence="6">
    <location>
        <begin position="80"/>
        <end position="106"/>
    </location>
</feature>
<dbReference type="eggNOG" id="KOG1677">
    <property type="taxonomic scope" value="Eukaryota"/>
</dbReference>
<dbReference type="EMBL" id="KB096023">
    <property type="protein sequence ID" value="ESO09045.1"/>
    <property type="molecule type" value="Genomic_DNA"/>
</dbReference>
<evidence type="ECO:0000256" key="1">
    <source>
        <dbReference type="ARBA" id="ARBA00022723"/>
    </source>
</evidence>
<dbReference type="SMART" id="SM00356">
    <property type="entry name" value="ZnF_C3H1"/>
    <property type="match status" value="2"/>
</dbReference>
<evidence type="ECO:0000256" key="2">
    <source>
        <dbReference type="ARBA" id="ARBA00022737"/>
    </source>
</evidence>
<keyword evidence="10" id="KW-1185">Reference proteome</keyword>
<dbReference type="PROSITE" id="PS50103">
    <property type="entry name" value="ZF_C3H1"/>
    <property type="match status" value="2"/>
</dbReference>
<evidence type="ECO:0000313" key="9">
    <source>
        <dbReference type="EnsemblMetazoa" id="HelroP74104"/>
    </source>
</evidence>
<keyword evidence="4 5" id="KW-0862">Zinc</keyword>
<dbReference type="FunFam" id="4.10.1000.10:FF:000002">
    <property type="entry name" value="Zinc finger protein 36, C3H1 type-like 1"/>
    <property type="match status" value="1"/>
</dbReference>
<dbReference type="GO" id="GO:0003729">
    <property type="term" value="F:mRNA binding"/>
    <property type="evidence" value="ECO:0007669"/>
    <property type="project" value="InterPro"/>
</dbReference>
<accession>T1G1M4</accession>
<dbReference type="InterPro" id="IPR036855">
    <property type="entry name" value="Znf_CCCH_sf"/>
</dbReference>
<dbReference type="Gene3D" id="4.10.1000.10">
    <property type="entry name" value="Zinc finger, CCCH-type"/>
    <property type="match status" value="2"/>
</dbReference>
<name>T1G1M4_HELRO</name>
<dbReference type="FunFam" id="4.10.1000.10:FF:000001">
    <property type="entry name" value="zinc finger CCCH domain-containing protein 15-like"/>
    <property type="match status" value="1"/>
</dbReference>
<dbReference type="GeneID" id="20214972"/>
<dbReference type="RefSeq" id="XP_009013067.1">
    <property type="nucleotide sequence ID" value="XM_009014819.1"/>
</dbReference>
<dbReference type="OrthoDB" id="410307at2759"/>
<dbReference type="HOGENOM" id="CLU_1817870_0_0_1"/>
<dbReference type="Pfam" id="PF00642">
    <property type="entry name" value="zf-CCCH"/>
    <property type="match status" value="2"/>
</dbReference>
<evidence type="ECO:0000256" key="5">
    <source>
        <dbReference type="PROSITE-ProRule" id="PRU00723"/>
    </source>
</evidence>
<feature type="zinc finger region" description="C3H1-type" evidence="5">
    <location>
        <begin position="48"/>
        <end position="76"/>
    </location>
</feature>
<reference evidence="8 10" key="2">
    <citation type="journal article" date="2013" name="Nature">
        <title>Insights into bilaterian evolution from three spiralian genomes.</title>
        <authorList>
            <person name="Simakov O."/>
            <person name="Marletaz F."/>
            <person name="Cho S.J."/>
            <person name="Edsinger-Gonzales E."/>
            <person name="Havlak P."/>
            <person name="Hellsten U."/>
            <person name="Kuo D.H."/>
            <person name="Larsson T."/>
            <person name="Lv J."/>
            <person name="Arendt D."/>
            <person name="Savage R."/>
            <person name="Osoegawa K."/>
            <person name="de Jong P."/>
            <person name="Grimwood J."/>
            <person name="Chapman J.A."/>
            <person name="Shapiro H."/>
            <person name="Aerts A."/>
            <person name="Otillar R.P."/>
            <person name="Terry A.Y."/>
            <person name="Boore J.L."/>
            <person name="Grigoriev I.V."/>
            <person name="Lindberg D.R."/>
            <person name="Seaver E.C."/>
            <person name="Weisblat D.A."/>
            <person name="Putnam N.H."/>
            <person name="Rokhsar D.S."/>
        </authorList>
    </citation>
    <scope>NUCLEOTIDE SEQUENCE</scope>
</reference>
<dbReference type="PANTHER" id="PTHR12547:SF18">
    <property type="entry name" value="PROTEIN TIS11"/>
    <property type="match status" value="1"/>
</dbReference>
<dbReference type="CTD" id="20214972"/>
<dbReference type="Proteomes" id="UP000015101">
    <property type="component" value="Unassembled WGS sequence"/>
</dbReference>
<dbReference type="InterPro" id="IPR000571">
    <property type="entry name" value="Znf_CCCH"/>
</dbReference>
<dbReference type="GO" id="GO:0008270">
    <property type="term" value="F:zinc ion binding"/>
    <property type="evidence" value="ECO:0007669"/>
    <property type="project" value="UniProtKB-KW"/>
</dbReference>
<feature type="domain" description="C3H1-type" evidence="7">
    <location>
        <begin position="10"/>
        <end position="38"/>
    </location>
</feature>
<reference evidence="9" key="3">
    <citation type="submission" date="2015-06" db="UniProtKB">
        <authorList>
            <consortium name="EnsemblMetazoa"/>
        </authorList>
    </citation>
    <scope>IDENTIFICATION</scope>
</reference>
<dbReference type="KEGG" id="hro:HELRODRAFT_74104"/>
<evidence type="ECO:0000259" key="7">
    <source>
        <dbReference type="PROSITE" id="PS50103"/>
    </source>
</evidence>
<feature type="domain" description="C3H1-type" evidence="7">
    <location>
        <begin position="48"/>
        <end position="76"/>
    </location>
</feature>
<protein>
    <recommendedName>
        <fullName evidence="7">C3H1-type domain-containing protein</fullName>
    </recommendedName>
</protein>
<keyword evidence="1 5" id="KW-0479">Metal-binding</keyword>
<reference evidence="10" key="1">
    <citation type="submission" date="2012-12" db="EMBL/GenBank/DDBJ databases">
        <authorList>
            <person name="Hellsten U."/>
            <person name="Grimwood J."/>
            <person name="Chapman J.A."/>
            <person name="Shapiro H."/>
            <person name="Aerts A."/>
            <person name="Otillar R.P."/>
            <person name="Terry A.Y."/>
            <person name="Boore J.L."/>
            <person name="Simakov O."/>
            <person name="Marletaz F."/>
            <person name="Cho S.-J."/>
            <person name="Edsinger-Gonzales E."/>
            <person name="Havlak P."/>
            <person name="Kuo D.-H."/>
            <person name="Larsson T."/>
            <person name="Lv J."/>
            <person name="Arendt D."/>
            <person name="Savage R."/>
            <person name="Osoegawa K."/>
            <person name="de Jong P."/>
            <person name="Lindberg D.R."/>
            <person name="Seaver E.C."/>
            <person name="Weisblat D.A."/>
            <person name="Putnam N.H."/>
            <person name="Grigoriev I.V."/>
            <person name="Rokhsar D.S."/>
        </authorList>
    </citation>
    <scope>NUCLEOTIDE SEQUENCE</scope>
</reference>
<feature type="zinc finger region" description="C3H1-type" evidence="5">
    <location>
        <begin position="10"/>
        <end position="38"/>
    </location>
</feature>
<evidence type="ECO:0000256" key="6">
    <source>
        <dbReference type="SAM" id="MobiDB-lite"/>
    </source>
</evidence>
<keyword evidence="2" id="KW-0677">Repeat</keyword>
<evidence type="ECO:0000313" key="8">
    <source>
        <dbReference type="EMBL" id="ESO09045.1"/>
    </source>
</evidence>
<dbReference type="InParanoid" id="T1G1M4"/>
<evidence type="ECO:0000256" key="4">
    <source>
        <dbReference type="ARBA" id="ARBA00022833"/>
    </source>
</evidence>
<dbReference type="STRING" id="6412.T1G1M4"/>
<dbReference type="AlphaFoldDB" id="T1G1M4"/>
<keyword evidence="3 5" id="KW-0863">Zinc-finger</keyword>
<sequence length="142" mass="16407">MNVNIVNKDRYKTELCRKFMENSSCPYSKKCQFAHGYHELKPVTRHPRYRTELCREYFNHGLCTYGTRCNFIHQLPGEEDKKETKDLNSVGKADDDANDDNLLGGISNVEGCNERPYTPSNDSGQRIKIFQLLGLTAHFEKL</sequence>
<organism evidence="9 10">
    <name type="scientific">Helobdella robusta</name>
    <name type="common">Californian leech</name>
    <dbReference type="NCBI Taxonomy" id="6412"/>
    <lineage>
        <taxon>Eukaryota</taxon>
        <taxon>Metazoa</taxon>
        <taxon>Spiralia</taxon>
        <taxon>Lophotrochozoa</taxon>
        <taxon>Annelida</taxon>
        <taxon>Clitellata</taxon>
        <taxon>Hirudinea</taxon>
        <taxon>Rhynchobdellida</taxon>
        <taxon>Glossiphoniidae</taxon>
        <taxon>Helobdella</taxon>
    </lineage>
</organism>
<dbReference type="EMBL" id="AMQM01003157">
    <property type="status" value="NOT_ANNOTATED_CDS"/>
    <property type="molecule type" value="Genomic_DNA"/>
</dbReference>
<gene>
    <name evidence="9" type="primary">20214972</name>
    <name evidence="8" type="ORF">HELRODRAFT_74104</name>
</gene>
<dbReference type="EnsemblMetazoa" id="HelroT74104">
    <property type="protein sequence ID" value="HelroP74104"/>
    <property type="gene ID" value="HelroG74104"/>
</dbReference>